<evidence type="ECO:0000313" key="2">
    <source>
        <dbReference type="Proteomes" id="UP001054902"/>
    </source>
</evidence>
<accession>A0AAD3D5J1</accession>
<dbReference type="InterPro" id="IPR026906">
    <property type="entry name" value="LRR_5"/>
</dbReference>
<dbReference type="Proteomes" id="UP001054902">
    <property type="component" value="Unassembled WGS sequence"/>
</dbReference>
<sequence length="125" mass="14321">MADTVKRLHDRAFMECSKLSLLRLCTSLEYLGKYAFKSCVKLEAVFIPESCREIGVAAFEGCEKLTILNVPQHVNFGIEFIADTALVRASPFNMDRLGRYEVNQHHEVVEWVRNINSDGDFTLHR</sequence>
<evidence type="ECO:0000313" key="1">
    <source>
        <dbReference type="EMBL" id="GFH57081.1"/>
    </source>
</evidence>
<organism evidence="1 2">
    <name type="scientific">Chaetoceros tenuissimus</name>
    <dbReference type="NCBI Taxonomy" id="426638"/>
    <lineage>
        <taxon>Eukaryota</taxon>
        <taxon>Sar</taxon>
        <taxon>Stramenopiles</taxon>
        <taxon>Ochrophyta</taxon>
        <taxon>Bacillariophyta</taxon>
        <taxon>Coscinodiscophyceae</taxon>
        <taxon>Chaetocerotophycidae</taxon>
        <taxon>Chaetocerotales</taxon>
        <taxon>Chaetocerotaceae</taxon>
        <taxon>Chaetoceros</taxon>
    </lineage>
</organism>
<comment type="caution">
    <text evidence="1">The sequence shown here is derived from an EMBL/GenBank/DDBJ whole genome shotgun (WGS) entry which is preliminary data.</text>
</comment>
<evidence type="ECO:0008006" key="3">
    <source>
        <dbReference type="Google" id="ProtNLM"/>
    </source>
</evidence>
<protein>
    <recommendedName>
        <fullName evidence="3">Leucine-rich repeat domain-containing protein</fullName>
    </recommendedName>
</protein>
<dbReference type="Pfam" id="PF13306">
    <property type="entry name" value="LRR_5"/>
    <property type="match status" value="1"/>
</dbReference>
<dbReference type="InterPro" id="IPR032675">
    <property type="entry name" value="LRR_dom_sf"/>
</dbReference>
<dbReference type="EMBL" id="BLLK01000057">
    <property type="protein sequence ID" value="GFH57081.1"/>
    <property type="molecule type" value="Genomic_DNA"/>
</dbReference>
<proteinExistence type="predicted"/>
<reference evidence="1 2" key="1">
    <citation type="journal article" date="2021" name="Sci. Rep.">
        <title>The genome of the diatom Chaetoceros tenuissimus carries an ancient integrated fragment of an extant virus.</title>
        <authorList>
            <person name="Hongo Y."/>
            <person name="Kimura K."/>
            <person name="Takaki Y."/>
            <person name="Yoshida Y."/>
            <person name="Baba S."/>
            <person name="Kobayashi G."/>
            <person name="Nagasaki K."/>
            <person name="Hano T."/>
            <person name="Tomaru Y."/>
        </authorList>
    </citation>
    <scope>NUCLEOTIDE SEQUENCE [LARGE SCALE GENOMIC DNA]</scope>
    <source>
        <strain evidence="1 2">NIES-3715</strain>
    </source>
</reference>
<name>A0AAD3D5J1_9STRA</name>
<gene>
    <name evidence="1" type="ORF">CTEN210_13557</name>
</gene>
<dbReference type="AlphaFoldDB" id="A0AAD3D5J1"/>
<keyword evidence="2" id="KW-1185">Reference proteome</keyword>
<dbReference type="Gene3D" id="3.80.10.10">
    <property type="entry name" value="Ribonuclease Inhibitor"/>
    <property type="match status" value="1"/>
</dbReference>
<dbReference type="SUPFAM" id="SSF52058">
    <property type="entry name" value="L domain-like"/>
    <property type="match status" value="1"/>
</dbReference>